<dbReference type="NCBIfam" id="TIGR00732">
    <property type="entry name" value="dprA"/>
    <property type="match status" value="1"/>
</dbReference>
<dbReference type="Proteomes" id="UP000664034">
    <property type="component" value="Unassembled WGS sequence"/>
</dbReference>
<dbReference type="InterPro" id="IPR003583">
    <property type="entry name" value="Hlx-hairpin-Hlx_DNA-bd_motif"/>
</dbReference>
<evidence type="ECO:0000313" key="3">
    <source>
        <dbReference type="EMBL" id="MBO0939530.1"/>
    </source>
</evidence>
<dbReference type="PANTHER" id="PTHR43022">
    <property type="entry name" value="PROTEIN SMF"/>
    <property type="match status" value="1"/>
</dbReference>
<accession>A0A939GLB8</accession>
<feature type="domain" description="Helix-hairpin-helix DNA-binding motif class 1" evidence="2">
    <location>
        <begin position="89"/>
        <end position="108"/>
    </location>
</feature>
<dbReference type="SUPFAM" id="SSF47781">
    <property type="entry name" value="RuvA domain 2-like"/>
    <property type="match status" value="1"/>
</dbReference>
<dbReference type="InterPro" id="IPR036388">
    <property type="entry name" value="WH-like_DNA-bd_sf"/>
</dbReference>
<gene>
    <name evidence="3" type="primary">dprA</name>
    <name evidence="3" type="ORF">J2I47_23475</name>
</gene>
<evidence type="ECO:0000259" key="2">
    <source>
        <dbReference type="SMART" id="SM00278"/>
    </source>
</evidence>
<name>A0A939GLB8_9BACT</name>
<evidence type="ECO:0000313" key="4">
    <source>
        <dbReference type="Proteomes" id="UP000664034"/>
    </source>
</evidence>
<dbReference type="GO" id="GO:0003677">
    <property type="term" value="F:DNA binding"/>
    <property type="evidence" value="ECO:0007669"/>
    <property type="project" value="InterPro"/>
</dbReference>
<evidence type="ECO:0000256" key="1">
    <source>
        <dbReference type="ARBA" id="ARBA00006525"/>
    </source>
</evidence>
<comment type="similarity">
    <text evidence="1">Belongs to the DprA/Smf family.</text>
</comment>
<dbReference type="InterPro" id="IPR003488">
    <property type="entry name" value="DprA"/>
</dbReference>
<proteinExistence type="inferred from homology"/>
<dbReference type="Gene3D" id="1.10.10.10">
    <property type="entry name" value="Winged helix-like DNA-binding domain superfamily/Winged helix DNA-binding domain"/>
    <property type="match status" value="1"/>
</dbReference>
<dbReference type="GO" id="GO:0009294">
    <property type="term" value="P:DNA-mediated transformation"/>
    <property type="evidence" value="ECO:0007669"/>
    <property type="project" value="InterPro"/>
</dbReference>
<dbReference type="SMART" id="SM00278">
    <property type="entry name" value="HhH1"/>
    <property type="match status" value="2"/>
</dbReference>
<dbReference type="InterPro" id="IPR057666">
    <property type="entry name" value="DrpA_SLOG"/>
</dbReference>
<dbReference type="Pfam" id="PF02481">
    <property type="entry name" value="DNA_processg_A"/>
    <property type="match status" value="1"/>
</dbReference>
<dbReference type="Pfam" id="PF14520">
    <property type="entry name" value="HHH_5"/>
    <property type="match status" value="1"/>
</dbReference>
<dbReference type="Pfam" id="PF17782">
    <property type="entry name" value="WHD_DprA"/>
    <property type="match status" value="1"/>
</dbReference>
<dbReference type="Gene3D" id="3.40.50.450">
    <property type="match status" value="1"/>
</dbReference>
<comment type="caution">
    <text evidence="3">The sequence shown here is derived from an EMBL/GenBank/DDBJ whole genome shotgun (WGS) entry which is preliminary data.</text>
</comment>
<sequence length="420" mass="45199">MPDIGCWTLVIWSSVQHPVSSIQRPILLAIQGGNAYDCGSGFSTVTSLVPTYNVHQIALSLVPGVGGVLIRQLISYGGSAEAILAMPPARLMKIPGIGEVTARAIRQPNLLPDAEKAVRLLEKTGTSVLFYTDANYPTRLKTLYDAPALLYKLGNADLNATRTLALVGTRQATDYGRRITEEIVQTMQPYGVSIISGLAYGIDIAAHRASLAAGLPTVGVMASGIDIIYPSAHARTAHDMQELGALLTEHLPGVKPDPRFFPARNRIIAGLSDAVVIVEAAAKGGALITAEYANNYNREVFAVPGQVTQQFSAGCNKLLRENKAQIYTSPADLIETLNWDVDPAKQVAAKSSASAPLPLDFTTQETQVVSLLRQNPAIHVDELSWQSQIPMGQLASLLLSLEFRGYVRTLPGKRYEVVYV</sequence>
<dbReference type="InterPro" id="IPR010994">
    <property type="entry name" value="RuvA_2-like"/>
</dbReference>
<feature type="domain" description="Helix-hairpin-helix DNA-binding motif class 1" evidence="2">
    <location>
        <begin position="57"/>
        <end position="76"/>
    </location>
</feature>
<keyword evidence="4" id="KW-1185">Reference proteome</keyword>
<organism evidence="3 4">
    <name type="scientific">Fibrella rubiginis</name>
    <dbReference type="NCBI Taxonomy" id="2817060"/>
    <lineage>
        <taxon>Bacteria</taxon>
        <taxon>Pseudomonadati</taxon>
        <taxon>Bacteroidota</taxon>
        <taxon>Cytophagia</taxon>
        <taxon>Cytophagales</taxon>
        <taxon>Spirosomataceae</taxon>
        <taxon>Fibrella</taxon>
    </lineage>
</organism>
<reference evidence="3" key="1">
    <citation type="submission" date="2021-03" db="EMBL/GenBank/DDBJ databases">
        <title>Fibrella sp. HMF5335 genome sequencing and assembly.</title>
        <authorList>
            <person name="Kang H."/>
            <person name="Kim H."/>
            <person name="Bae S."/>
            <person name="Joh K."/>
        </authorList>
    </citation>
    <scope>NUCLEOTIDE SEQUENCE</scope>
    <source>
        <strain evidence="3">HMF5335</strain>
    </source>
</reference>
<dbReference type="EMBL" id="JAFMYV010000015">
    <property type="protein sequence ID" value="MBO0939530.1"/>
    <property type="molecule type" value="Genomic_DNA"/>
</dbReference>
<protein>
    <submittedName>
        <fullName evidence="3">DNA-processing protein DprA</fullName>
    </submittedName>
</protein>
<dbReference type="GO" id="GO:0006281">
    <property type="term" value="P:DNA repair"/>
    <property type="evidence" value="ECO:0007669"/>
    <property type="project" value="InterPro"/>
</dbReference>
<dbReference type="InterPro" id="IPR041614">
    <property type="entry name" value="DprA_WH"/>
</dbReference>
<dbReference type="SUPFAM" id="SSF102405">
    <property type="entry name" value="MCP/YpsA-like"/>
    <property type="match status" value="1"/>
</dbReference>
<dbReference type="PANTHER" id="PTHR43022:SF1">
    <property type="entry name" value="PROTEIN SMF"/>
    <property type="match status" value="1"/>
</dbReference>
<dbReference type="AlphaFoldDB" id="A0A939GLB8"/>